<evidence type="ECO:0000256" key="2">
    <source>
        <dbReference type="ARBA" id="ARBA00022679"/>
    </source>
</evidence>
<dbReference type="GO" id="GO:0000139">
    <property type="term" value="C:Golgi membrane"/>
    <property type="evidence" value="ECO:0007669"/>
    <property type="project" value="TreeGrafter"/>
</dbReference>
<sequence length="522" mass="62484">MSTGDKNIVVCSLSIGEKYKETMKYPNLSKIKYCEKHNYTFIEGGEQHYQNTRHMTWSKVKLMIECLIDYPESEYLVWIDADAMIMNDTIRLEDIISEYMGKKTFMMSRDNGFLINTGVWFVKNNAYALYMLNKLYDDAIEEHLFDNYAEQGFYTYLYDRNVSKLGEHSVILHTNKQHVFNCSYCFYQTGNFIVHYLGMTNHDTIRSDTSFMYQHQRDDETEEAYKNRVNNCNEYYKTTNFERYIVFPQRMKDEAEIKAREEAKAKAREEAARLAVKKICVCTLSLGEKYKECTKYGHNGKRIYCKKWGYGFEDDETVYDTSRHPAWSKVRILQKCLNAVDENGTKKYDFVVWMDADTLVMNEDIKLESFIDKYLSDDSKHFLVSRDNGYRINTGVWFVRNSEYAADILEKVWDNTTLGEQQYWEQGSFCYFHDTNQYNLRYHTVDLSTDYQKEFNCSYCFYTWGYFLVHFLYFRDPDALSVKMNEMSIYQKDNETEEEYKRRYEQIKDYYSICLFQRHPPS</sequence>
<dbReference type="EMBL" id="MN739512">
    <property type="protein sequence ID" value="QHT09542.1"/>
    <property type="molecule type" value="Genomic_DNA"/>
</dbReference>
<proteinExistence type="predicted"/>
<keyword evidence="2" id="KW-0808">Transferase</keyword>
<dbReference type="Gene3D" id="3.90.550.10">
    <property type="entry name" value="Spore Coat Polysaccharide Biosynthesis Protein SpsA, Chain A"/>
    <property type="match status" value="2"/>
</dbReference>
<dbReference type="InterPro" id="IPR008630">
    <property type="entry name" value="Glyco_trans_34"/>
</dbReference>
<dbReference type="GO" id="GO:0016757">
    <property type="term" value="F:glycosyltransferase activity"/>
    <property type="evidence" value="ECO:0007669"/>
    <property type="project" value="UniProtKB-KW"/>
</dbReference>
<dbReference type="GO" id="GO:0006487">
    <property type="term" value="P:protein N-linked glycosylation"/>
    <property type="evidence" value="ECO:0007669"/>
    <property type="project" value="TreeGrafter"/>
</dbReference>
<dbReference type="AlphaFoldDB" id="A0A6C0CZF4"/>
<dbReference type="Pfam" id="PF03314">
    <property type="entry name" value="DUF273"/>
    <property type="match status" value="1"/>
</dbReference>
<dbReference type="PANTHER" id="PTHR31306">
    <property type="entry name" value="ALPHA-1,6-MANNOSYLTRANSFERASE MNN11-RELATED"/>
    <property type="match status" value="1"/>
</dbReference>
<evidence type="ECO:0008006" key="5">
    <source>
        <dbReference type="Google" id="ProtNLM"/>
    </source>
</evidence>
<evidence type="ECO:0000256" key="3">
    <source>
        <dbReference type="SAM" id="Coils"/>
    </source>
</evidence>
<dbReference type="Pfam" id="PF05637">
    <property type="entry name" value="Glyco_transf_34"/>
    <property type="match status" value="1"/>
</dbReference>
<keyword evidence="3" id="KW-0175">Coiled coil</keyword>
<evidence type="ECO:0000313" key="4">
    <source>
        <dbReference type="EMBL" id="QHT09542.1"/>
    </source>
</evidence>
<dbReference type="InterPro" id="IPR004988">
    <property type="entry name" value="DUF273"/>
</dbReference>
<dbReference type="PANTHER" id="PTHR31306:SF4">
    <property type="entry name" value="ALPHA-1,2-GALACTOSYLTRANSFERASE"/>
    <property type="match status" value="1"/>
</dbReference>
<dbReference type="SUPFAM" id="SSF53448">
    <property type="entry name" value="Nucleotide-diphospho-sugar transferases"/>
    <property type="match status" value="2"/>
</dbReference>
<organism evidence="4">
    <name type="scientific">viral metagenome</name>
    <dbReference type="NCBI Taxonomy" id="1070528"/>
    <lineage>
        <taxon>unclassified sequences</taxon>
        <taxon>metagenomes</taxon>
        <taxon>organismal metagenomes</taxon>
    </lineage>
</organism>
<protein>
    <recommendedName>
        <fullName evidence="5">Nucleotide-diphospho-sugar transferase domain-containing protein</fullName>
    </recommendedName>
</protein>
<feature type="coiled-coil region" evidence="3">
    <location>
        <begin position="250"/>
        <end position="277"/>
    </location>
</feature>
<evidence type="ECO:0000256" key="1">
    <source>
        <dbReference type="ARBA" id="ARBA00022676"/>
    </source>
</evidence>
<reference evidence="4" key="1">
    <citation type="journal article" date="2020" name="Nature">
        <title>Giant virus diversity and host interactions through global metagenomics.</title>
        <authorList>
            <person name="Schulz F."/>
            <person name="Roux S."/>
            <person name="Paez-Espino D."/>
            <person name="Jungbluth S."/>
            <person name="Walsh D.A."/>
            <person name="Denef V.J."/>
            <person name="McMahon K.D."/>
            <person name="Konstantinidis K.T."/>
            <person name="Eloe-Fadrosh E.A."/>
            <person name="Kyrpides N.C."/>
            <person name="Woyke T."/>
        </authorList>
    </citation>
    <scope>NUCLEOTIDE SEQUENCE</scope>
    <source>
        <strain evidence="4">GVMAG-M-3300023174-102</strain>
    </source>
</reference>
<accession>A0A6C0CZF4</accession>
<dbReference type="InterPro" id="IPR029044">
    <property type="entry name" value="Nucleotide-diphossugar_trans"/>
</dbReference>
<keyword evidence="1" id="KW-0328">Glycosyltransferase</keyword>
<name>A0A6C0CZF4_9ZZZZ</name>